<accession>A0A368L7G9</accession>
<proteinExistence type="predicted"/>
<dbReference type="SUPFAM" id="SSF51735">
    <property type="entry name" value="NAD(P)-binding Rossmann-fold domains"/>
    <property type="match status" value="1"/>
</dbReference>
<reference evidence="2 3" key="1">
    <citation type="journal article" date="2018" name="Int. J. Syst. Evol. Microbiol.">
        <title>Parvibium lacunae gen. nov., sp. nov., a new member of the family Alcaligenaceae isolated from a freshwater pond.</title>
        <authorList>
            <person name="Chen W.M."/>
            <person name="Xie P.B."/>
            <person name="Hsu M.Y."/>
            <person name="Sheu S.Y."/>
        </authorList>
    </citation>
    <scope>NUCLEOTIDE SEQUENCE [LARGE SCALE GENOMIC DNA]</scope>
    <source>
        <strain evidence="2 3">KMB9</strain>
    </source>
</reference>
<dbReference type="EMBL" id="QPGB01000001">
    <property type="protein sequence ID" value="RCS59189.1"/>
    <property type="molecule type" value="Genomic_DNA"/>
</dbReference>
<evidence type="ECO:0000313" key="2">
    <source>
        <dbReference type="EMBL" id="RCS59189.1"/>
    </source>
</evidence>
<sequence>MRQHVEKFGRPRILLVGCGDVGLRLLPLLAPRYRVFALTRQGLHSPAAAAIRAAGGIPIYGDLDQPRTLQRLRGLASTCIHLAPPPNQGNDDPRTQHLLSILSRGLKTASNPTRQTLLYISTSGVYGDCAGAWIDETRPLHPESARAARRVAAERRVRAFGKPQRQHPAHATQTRQVSILRVPGIYAAERLPLARLQAGTPALCDADDVYTNHIHADDLAHICRAALWHGRPQRVYHASDDSEMKMGAYFDAVAQAFGLAAAPRLPRDQLAQVVNPNLLSFMRESRRLKNTRLKTELGYRLRYPTVQAFLQAPHGR</sequence>
<dbReference type="Gene3D" id="3.40.50.720">
    <property type="entry name" value="NAD(P)-binding Rossmann-like Domain"/>
    <property type="match status" value="1"/>
</dbReference>
<dbReference type="GO" id="GO:0005737">
    <property type="term" value="C:cytoplasm"/>
    <property type="evidence" value="ECO:0007669"/>
    <property type="project" value="TreeGrafter"/>
</dbReference>
<protein>
    <submittedName>
        <fullName evidence="2">SDR family NAD(P)-dependent oxidoreductase</fullName>
    </submittedName>
</protein>
<feature type="domain" description="NAD-dependent epimerase/dehydratase" evidence="1">
    <location>
        <begin position="19"/>
        <end position="236"/>
    </location>
</feature>
<dbReference type="OrthoDB" id="9808276at2"/>
<evidence type="ECO:0000313" key="3">
    <source>
        <dbReference type="Proteomes" id="UP000252357"/>
    </source>
</evidence>
<organism evidence="2 3">
    <name type="scientific">Parvibium lacunae</name>
    <dbReference type="NCBI Taxonomy" id="1888893"/>
    <lineage>
        <taxon>Bacteria</taxon>
        <taxon>Pseudomonadati</taxon>
        <taxon>Pseudomonadota</taxon>
        <taxon>Betaproteobacteria</taxon>
        <taxon>Burkholderiales</taxon>
        <taxon>Alcaligenaceae</taxon>
        <taxon>Parvibium</taxon>
    </lineage>
</organism>
<dbReference type="Pfam" id="PF01370">
    <property type="entry name" value="Epimerase"/>
    <property type="match status" value="1"/>
</dbReference>
<dbReference type="PANTHER" id="PTHR48079:SF6">
    <property type="entry name" value="NAD(P)-BINDING DOMAIN-CONTAINING PROTEIN-RELATED"/>
    <property type="match status" value="1"/>
</dbReference>
<dbReference type="InterPro" id="IPR051783">
    <property type="entry name" value="NAD(P)-dependent_oxidoreduct"/>
</dbReference>
<evidence type="ECO:0000259" key="1">
    <source>
        <dbReference type="Pfam" id="PF01370"/>
    </source>
</evidence>
<name>A0A368L7G9_9BURK</name>
<gene>
    <name evidence="2" type="ORF">DU000_00030</name>
</gene>
<dbReference type="Proteomes" id="UP000252357">
    <property type="component" value="Unassembled WGS sequence"/>
</dbReference>
<keyword evidence="3" id="KW-1185">Reference proteome</keyword>
<dbReference type="AlphaFoldDB" id="A0A368L7G9"/>
<dbReference type="InterPro" id="IPR001509">
    <property type="entry name" value="Epimerase_deHydtase"/>
</dbReference>
<dbReference type="RefSeq" id="WP_114401339.1">
    <property type="nucleotide sequence ID" value="NZ_QPGB01000001.1"/>
</dbReference>
<comment type="caution">
    <text evidence="2">The sequence shown here is derived from an EMBL/GenBank/DDBJ whole genome shotgun (WGS) entry which is preliminary data.</text>
</comment>
<dbReference type="InterPro" id="IPR036291">
    <property type="entry name" value="NAD(P)-bd_dom_sf"/>
</dbReference>
<dbReference type="GO" id="GO:0004029">
    <property type="term" value="F:aldehyde dehydrogenase (NAD+) activity"/>
    <property type="evidence" value="ECO:0007669"/>
    <property type="project" value="TreeGrafter"/>
</dbReference>
<dbReference type="PANTHER" id="PTHR48079">
    <property type="entry name" value="PROTEIN YEEZ"/>
    <property type="match status" value="1"/>
</dbReference>